<name>V9W9F7_9BACL</name>
<protein>
    <submittedName>
        <fullName evidence="2">Uncharacterized protein</fullName>
    </submittedName>
</protein>
<dbReference type="EMBL" id="CP003355">
    <property type="protein sequence ID" value="AHD06783.1"/>
    <property type="molecule type" value="Genomic_DNA"/>
</dbReference>
<evidence type="ECO:0000313" key="2">
    <source>
        <dbReference type="EMBL" id="AHD06783.1"/>
    </source>
</evidence>
<dbReference type="KEGG" id="plv:ERIC2_c30070"/>
<reference evidence="2 3" key="1">
    <citation type="journal article" date="2014" name="PLoS ONE">
        <title>How to Kill the Honey Bee Larva: Genomic Potential and Virulence Mechanisms of Paenibacillus larvae.</title>
        <authorList>
            <person name="Djukic M."/>
            <person name="Brzuszkiewicz E."/>
            <person name="Funfhaus A."/>
            <person name="Voss J."/>
            <person name="Gollnow K."/>
            <person name="Poppinga L."/>
            <person name="Liesegang H."/>
            <person name="Garcia-Gonzalez E."/>
            <person name="Genersch E."/>
            <person name="Daniel R."/>
        </authorList>
    </citation>
    <scope>NUCLEOTIDE SEQUENCE [LARGE SCALE GENOMIC DNA]</scope>
    <source>
        <strain evidence="2 3">DSM 25430</strain>
    </source>
</reference>
<dbReference type="AlphaFoldDB" id="V9W9F7"/>
<gene>
    <name evidence="2" type="ORF">ERIC2_c30070</name>
</gene>
<keyword evidence="1" id="KW-1133">Transmembrane helix</keyword>
<keyword evidence="3" id="KW-1185">Reference proteome</keyword>
<keyword evidence="1" id="KW-0472">Membrane</keyword>
<dbReference type="PATRIC" id="fig|697284.3.peg.2862"/>
<feature type="transmembrane region" description="Helical" evidence="1">
    <location>
        <begin position="68"/>
        <end position="87"/>
    </location>
</feature>
<evidence type="ECO:0000313" key="3">
    <source>
        <dbReference type="Proteomes" id="UP000029431"/>
    </source>
</evidence>
<accession>V9W9F7</accession>
<evidence type="ECO:0000256" key="1">
    <source>
        <dbReference type="SAM" id="Phobius"/>
    </source>
</evidence>
<dbReference type="Proteomes" id="UP000029431">
    <property type="component" value="Chromosome"/>
</dbReference>
<proteinExistence type="predicted"/>
<keyword evidence="1" id="KW-0812">Transmembrane</keyword>
<feature type="transmembrane region" description="Helical" evidence="1">
    <location>
        <begin position="93"/>
        <end position="114"/>
    </location>
</feature>
<dbReference type="HOGENOM" id="CLU_1833205_0_0_9"/>
<organism evidence="2 3">
    <name type="scientific">Paenibacillus larvae subsp. larvae DSM 25430</name>
    <dbReference type="NCBI Taxonomy" id="697284"/>
    <lineage>
        <taxon>Bacteria</taxon>
        <taxon>Bacillati</taxon>
        <taxon>Bacillota</taxon>
        <taxon>Bacilli</taxon>
        <taxon>Bacillales</taxon>
        <taxon>Paenibacillaceae</taxon>
        <taxon>Paenibacillus</taxon>
    </lineage>
</organism>
<sequence>MSYESSDYCFPGSCILYLPPSSYDLQVHKYECEKRRRDTAEASGIAQKTRRRLEKGEEELSWIHFRCFYKNAGLSFIIGIVVIMLAWKLFKALLKWIVILAVLAAVVIYGSSYVTKAEGSPIMESPHQAADLKDISSAQV</sequence>